<keyword evidence="4" id="KW-1185">Reference proteome</keyword>
<dbReference type="Proteomes" id="UP000198644">
    <property type="component" value="Unassembled WGS sequence"/>
</dbReference>
<sequence>MGFIGYGVMVAYMNLSYLESAMKIMLAYDGSRNAKLALAQTITMFRDLKPELALVAVAENPRDITSGNEDLFQQEIADLKQHLKEALEVCESEGIVSESLLLEGDARKMLLYATEKKFQPDMLVIARHSNEPDGGFIARSLTYFVDELDYMTFGSVSSFLARRVQCPLLILPSR</sequence>
<protein>
    <submittedName>
        <fullName evidence="3">Nucleotide-binding universal stress protein, UspA family</fullName>
    </submittedName>
</protein>
<dbReference type="SUPFAM" id="SSF52402">
    <property type="entry name" value="Adenine nucleotide alpha hydrolases-like"/>
    <property type="match status" value="1"/>
</dbReference>
<dbReference type="InterPro" id="IPR006016">
    <property type="entry name" value="UspA"/>
</dbReference>
<dbReference type="PRINTS" id="PR01438">
    <property type="entry name" value="UNVRSLSTRESS"/>
</dbReference>
<comment type="similarity">
    <text evidence="1">Belongs to the universal stress protein A family.</text>
</comment>
<gene>
    <name evidence="3" type="ORF">SAMN05216203_1453</name>
</gene>
<dbReference type="STRING" id="650891.SAMN05216203_1453"/>
<evidence type="ECO:0000313" key="3">
    <source>
        <dbReference type="EMBL" id="SFR57092.1"/>
    </source>
</evidence>
<dbReference type="Pfam" id="PF00582">
    <property type="entry name" value="Usp"/>
    <property type="match status" value="1"/>
</dbReference>
<dbReference type="InterPro" id="IPR006015">
    <property type="entry name" value="Universal_stress_UspA"/>
</dbReference>
<dbReference type="CDD" id="cd00293">
    <property type="entry name" value="USP-like"/>
    <property type="match status" value="1"/>
</dbReference>
<dbReference type="Gene3D" id="3.40.50.12370">
    <property type="match status" value="1"/>
</dbReference>
<evidence type="ECO:0000313" key="4">
    <source>
        <dbReference type="Proteomes" id="UP000198644"/>
    </source>
</evidence>
<organism evidence="3 4">
    <name type="scientific">Marinobacter daqiaonensis</name>
    <dbReference type="NCBI Taxonomy" id="650891"/>
    <lineage>
        <taxon>Bacteria</taxon>
        <taxon>Pseudomonadati</taxon>
        <taxon>Pseudomonadota</taxon>
        <taxon>Gammaproteobacteria</taxon>
        <taxon>Pseudomonadales</taxon>
        <taxon>Marinobacteraceae</taxon>
        <taxon>Marinobacter</taxon>
    </lineage>
</organism>
<dbReference type="PANTHER" id="PTHR31964:SF113">
    <property type="entry name" value="USPA DOMAIN-CONTAINING PROTEIN"/>
    <property type="match status" value="1"/>
</dbReference>
<dbReference type="AlphaFoldDB" id="A0A1I6HRL1"/>
<evidence type="ECO:0000259" key="2">
    <source>
        <dbReference type="Pfam" id="PF00582"/>
    </source>
</evidence>
<reference evidence="3 4" key="1">
    <citation type="submission" date="2016-10" db="EMBL/GenBank/DDBJ databases">
        <authorList>
            <person name="de Groot N.N."/>
        </authorList>
    </citation>
    <scope>NUCLEOTIDE SEQUENCE [LARGE SCALE GENOMIC DNA]</scope>
    <source>
        <strain evidence="3 4">CGMCC 1.9167</strain>
    </source>
</reference>
<feature type="domain" description="UspA" evidence="2">
    <location>
        <begin position="23"/>
        <end position="172"/>
    </location>
</feature>
<name>A0A1I6HRL1_9GAMM</name>
<accession>A0A1I6HRL1</accession>
<evidence type="ECO:0000256" key="1">
    <source>
        <dbReference type="ARBA" id="ARBA00008791"/>
    </source>
</evidence>
<proteinExistence type="inferred from homology"/>
<dbReference type="PANTHER" id="PTHR31964">
    <property type="entry name" value="ADENINE NUCLEOTIDE ALPHA HYDROLASES-LIKE SUPERFAMILY PROTEIN"/>
    <property type="match status" value="1"/>
</dbReference>
<dbReference type="EMBL" id="FOYW01000001">
    <property type="protein sequence ID" value="SFR57092.1"/>
    <property type="molecule type" value="Genomic_DNA"/>
</dbReference>